<name>A0A174M696_BACUN</name>
<gene>
    <name evidence="2" type="ORF">ERS852554_00286</name>
</gene>
<dbReference type="InterPro" id="IPR005039">
    <property type="entry name" value="Ant_C"/>
</dbReference>
<reference evidence="2 3" key="1">
    <citation type="submission" date="2015-09" db="EMBL/GenBank/DDBJ databases">
        <authorList>
            <consortium name="Pathogen Informatics"/>
        </authorList>
    </citation>
    <scope>NUCLEOTIDE SEQUENCE [LARGE SCALE GENOMIC DNA]</scope>
    <source>
        <strain evidence="2 3">2789STDY5834942</strain>
    </source>
</reference>
<proteinExistence type="predicted"/>
<evidence type="ECO:0000313" key="3">
    <source>
        <dbReference type="Proteomes" id="UP000095788"/>
    </source>
</evidence>
<dbReference type="Pfam" id="PF03374">
    <property type="entry name" value="ANT"/>
    <property type="match status" value="1"/>
</dbReference>
<evidence type="ECO:0000313" key="2">
    <source>
        <dbReference type="EMBL" id="CUP30387.1"/>
    </source>
</evidence>
<accession>A0A174M696</accession>
<dbReference type="Pfam" id="PF09669">
    <property type="entry name" value="Phage_pRha"/>
    <property type="match status" value="1"/>
</dbReference>
<feature type="domain" description="Antirepressor protein C-terminal" evidence="1">
    <location>
        <begin position="176"/>
        <end position="256"/>
    </location>
</feature>
<dbReference type="Proteomes" id="UP000095788">
    <property type="component" value="Unassembled WGS sequence"/>
</dbReference>
<organism evidence="2 3">
    <name type="scientific">Bacteroides uniformis</name>
    <dbReference type="NCBI Taxonomy" id="820"/>
    <lineage>
        <taxon>Bacteria</taxon>
        <taxon>Pseudomonadati</taxon>
        <taxon>Bacteroidota</taxon>
        <taxon>Bacteroidia</taxon>
        <taxon>Bacteroidales</taxon>
        <taxon>Bacteroidaceae</taxon>
        <taxon>Bacteroides</taxon>
    </lineage>
</organism>
<dbReference type="InterPro" id="IPR014054">
    <property type="entry name" value="Phage_regulatory_Rha"/>
</dbReference>
<dbReference type="RefSeq" id="WP_081030663.1">
    <property type="nucleotide sequence ID" value="NZ_CZBF01000001.1"/>
</dbReference>
<evidence type="ECO:0000259" key="1">
    <source>
        <dbReference type="Pfam" id="PF03374"/>
    </source>
</evidence>
<protein>
    <submittedName>
        <fullName evidence="2">Uncharacterized phage-encoded protein</fullName>
    </submittedName>
</protein>
<dbReference type="GO" id="GO:0003677">
    <property type="term" value="F:DNA binding"/>
    <property type="evidence" value="ECO:0007669"/>
    <property type="project" value="InterPro"/>
</dbReference>
<dbReference type="NCBIfam" id="TIGR02681">
    <property type="entry name" value="phage_pRha"/>
    <property type="match status" value="1"/>
</dbReference>
<dbReference type="AlphaFoldDB" id="A0A174M696"/>
<dbReference type="EMBL" id="CZBF01000001">
    <property type="protein sequence ID" value="CUP30387.1"/>
    <property type="molecule type" value="Genomic_DNA"/>
</dbReference>
<sequence length="273" mass="32156">MNDIVFQGSEGQPLTNSVLVAEKFGKVHKNVIRTIQRLITTAQNCAVLTIENSIVKNMFVETTYLNEQNKEQPMYIMNRDGFTLLAMGFTGQKALQFKLDYIDAFNKMEQTIRDTRSLLSSVDTTMLKQLVETTQTMAAQINRMQEELNRQRDMLLLPPGNVIVEELRISPRQRKYYTVKQMAKELHAEARLLNDFLEYMEIQEYNRDKQRWILNQSLVGLGYTYTVVYEPVDPDEEPREYMVWTPKGKDYIWEQLIAEKRKYQENKRKENSL</sequence>